<keyword evidence="15" id="KW-1185">Reference proteome</keyword>
<feature type="transmembrane region" description="Helical" evidence="12">
    <location>
        <begin position="381"/>
        <end position="406"/>
    </location>
</feature>
<comment type="subcellular location">
    <subcellularLocation>
        <location evidence="2">Cell membrane</location>
        <topology evidence="2">Multi-pass membrane protein</topology>
    </subcellularLocation>
</comment>
<dbReference type="InterPro" id="IPR013783">
    <property type="entry name" value="Ig-like_fold"/>
</dbReference>
<feature type="transmembrane region" description="Helical" evidence="12">
    <location>
        <begin position="325"/>
        <end position="345"/>
    </location>
</feature>
<dbReference type="InterPro" id="IPR011701">
    <property type="entry name" value="MFS"/>
</dbReference>
<evidence type="ECO:0000256" key="8">
    <source>
        <dbReference type="ARBA" id="ARBA00022989"/>
    </source>
</evidence>
<dbReference type="PANTHER" id="PTHR23501">
    <property type="entry name" value="MAJOR FACILITATOR SUPERFAMILY"/>
    <property type="match status" value="1"/>
</dbReference>
<keyword evidence="8 12" id="KW-1133">Transmembrane helix</keyword>
<proteinExistence type="inferred from homology"/>
<reference evidence="14" key="2">
    <citation type="submission" date="2020-09" db="EMBL/GenBank/DDBJ databases">
        <authorList>
            <person name="Sun Q."/>
            <person name="Ohkuma M."/>
        </authorList>
    </citation>
    <scope>NUCLEOTIDE SEQUENCE</scope>
    <source>
        <strain evidence="14">JCM 4815</strain>
    </source>
</reference>
<evidence type="ECO:0000313" key="15">
    <source>
        <dbReference type="Proteomes" id="UP000622166"/>
    </source>
</evidence>
<evidence type="ECO:0000313" key="14">
    <source>
        <dbReference type="EMBL" id="GGZ05243.1"/>
    </source>
</evidence>
<protein>
    <recommendedName>
        <fullName evidence="4">alpha-amylase</fullName>
        <ecNumber evidence="4">3.2.1.1</ecNumber>
    </recommendedName>
    <alternativeName>
        <fullName evidence="10">1,4-alpha-D-glucan glucanohydrolase</fullName>
    </alternativeName>
</protein>
<feature type="transmembrane region" description="Helical" evidence="12">
    <location>
        <begin position="71"/>
        <end position="89"/>
    </location>
</feature>
<dbReference type="RefSeq" id="WP_189858297.1">
    <property type="nucleotide sequence ID" value="NZ_BMVW01000003.1"/>
</dbReference>
<evidence type="ECO:0000256" key="3">
    <source>
        <dbReference type="ARBA" id="ARBA00007520"/>
    </source>
</evidence>
<dbReference type="PANTHER" id="PTHR23501:SF197">
    <property type="entry name" value="COMD"/>
    <property type="match status" value="1"/>
</dbReference>
<dbReference type="Pfam" id="PF13620">
    <property type="entry name" value="CarboxypepD_reg"/>
    <property type="match status" value="3"/>
</dbReference>
<dbReference type="AlphaFoldDB" id="A0A918UGM9"/>
<gene>
    <name evidence="14" type="ORF">GCM10010365_25430</name>
</gene>
<feature type="transmembrane region" description="Helical" evidence="12">
    <location>
        <begin position="291"/>
        <end position="313"/>
    </location>
</feature>
<name>A0A918UGM9_9ACTN</name>
<feature type="transmembrane region" description="Helical" evidence="12">
    <location>
        <begin position="36"/>
        <end position="59"/>
    </location>
</feature>
<feature type="transmembrane region" description="Helical" evidence="12">
    <location>
        <begin position="101"/>
        <end position="120"/>
    </location>
</feature>
<evidence type="ECO:0000256" key="10">
    <source>
        <dbReference type="ARBA" id="ARBA00030238"/>
    </source>
</evidence>
<evidence type="ECO:0000256" key="5">
    <source>
        <dbReference type="ARBA" id="ARBA00022448"/>
    </source>
</evidence>
<dbReference type="PRINTS" id="PR01036">
    <property type="entry name" value="TCRTETB"/>
</dbReference>
<dbReference type="InterPro" id="IPR008969">
    <property type="entry name" value="CarboxyPept-like_regulatory"/>
</dbReference>
<comment type="catalytic activity">
    <reaction evidence="1">
        <text>Endohydrolysis of (1-&gt;4)-alpha-D-glucosidic linkages in polysaccharides containing three or more (1-&gt;4)-alpha-linked D-glucose units.</text>
        <dbReference type="EC" id="3.2.1.1"/>
    </reaction>
</comment>
<dbReference type="GO" id="GO:0004556">
    <property type="term" value="F:alpha-amylase activity"/>
    <property type="evidence" value="ECO:0007669"/>
    <property type="project" value="UniProtKB-EC"/>
</dbReference>
<dbReference type="InterPro" id="IPR013784">
    <property type="entry name" value="Carb-bd-like_fold"/>
</dbReference>
<dbReference type="GO" id="GO:0022857">
    <property type="term" value="F:transmembrane transporter activity"/>
    <property type="evidence" value="ECO:0007669"/>
    <property type="project" value="InterPro"/>
</dbReference>
<dbReference type="GO" id="GO:0005886">
    <property type="term" value="C:plasma membrane"/>
    <property type="evidence" value="ECO:0007669"/>
    <property type="project" value="UniProtKB-SubCell"/>
</dbReference>
<feature type="transmembrane region" description="Helical" evidence="12">
    <location>
        <begin position="427"/>
        <end position="446"/>
    </location>
</feature>
<dbReference type="Proteomes" id="UP000622166">
    <property type="component" value="Unassembled WGS sequence"/>
</dbReference>
<dbReference type="InterPro" id="IPR020846">
    <property type="entry name" value="MFS_dom"/>
</dbReference>
<accession>A0A918UGM9</accession>
<dbReference type="FunFam" id="1.20.1720.10:FF:000004">
    <property type="entry name" value="EmrB/QacA family drug resistance transporter"/>
    <property type="match status" value="1"/>
</dbReference>
<feature type="transmembrane region" description="Helical" evidence="12">
    <location>
        <begin position="490"/>
        <end position="512"/>
    </location>
</feature>
<feature type="transmembrane region" description="Helical" evidence="12">
    <location>
        <begin position="160"/>
        <end position="181"/>
    </location>
</feature>
<dbReference type="EMBL" id="BMVW01000003">
    <property type="protein sequence ID" value="GGZ05243.1"/>
    <property type="molecule type" value="Genomic_DNA"/>
</dbReference>
<dbReference type="InterPro" id="IPR036259">
    <property type="entry name" value="MFS_trans_sf"/>
</dbReference>
<evidence type="ECO:0000256" key="2">
    <source>
        <dbReference type="ARBA" id="ARBA00004651"/>
    </source>
</evidence>
<dbReference type="Gene3D" id="2.60.40.1120">
    <property type="entry name" value="Carboxypeptidase-like, regulatory domain"/>
    <property type="match status" value="2"/>
</dbReference>
<keyword evidence="5" id="KW-0813">Transport</keyword>
<feature type="transmembrane region" description="Helical" evidence="12">
    <location>
        <begin position="187"/>
        <end position="209"/>
    </location>
</feature>
<keyword evidence="9 12" id="KW-0472">Membrane</keyword>
<evidence type="ECO:0000256" key="6">
    <source>
        <dbReference type="ARBA" id="ARBA00022475"/>
    </source>
</evidence>
<dbReference type="Pfam" id="PF07690">
    <property type="entry name" value="MFS_1"/>
    <property type="match status" value="1"/>
</dbReference>
<dbReference type="Gene3D" id="2.60.40.10">
    <property type="entry name" value="Immunoglobulins"/>
    <property type="match status" value="1"/>
</dbReference>
<organism evidence="14 15">
    <name type="scientific">Streptomyces poonensis</name>
    <dbReference type="NCBI Taxonomy" id="68255"/>
    <lineage>
        <taxon>Bacteria</taxon>
        <taxon>Bacillati</taxon>
        <taxon>Actinomycetota</taxon>
        <taxon>Actinomycetes</taxon>
        <taxon>Kitasatosporales</taxon>
        <taxon>Streptomycetaceae</taxon>
        <taxon>Streptomyces</taxon>
    </lineage>
</organism>
<evidence type="ECO:0000256" key="1">
    <source>
        <dbReference type="ARBA" id="ARBA00000548"/>
    </source>
</evidence>
<feature type="transmembrane region" description="Helical" evidence="12">
    <location>
        <begin position="249"/>
        <end position="270"/>
    </location>
</feature>
<evidence type="ECO:0000256" key="11">
    <source>
        <dbReference type="SAM" id="MobiDB-lite"/>
    </source>
</evidence>
<dbReference type="SUPFAM" id="SSF103473">
    <property type="entry name" value="MFS general substrate transporter"/>
    <property type="match status" value="1"/>
</dbReference>
<feature type="transmembrane region" description="Helical" evidence="12">
    <location>
        <begin position="357"/>
        <end position="375"/>
    </location>
</feature>
<dbReference type="SUPFAM" id="SSF49464">
    <property type="entry name" value="Carboxypeptidase regulatory domain-like"/>
    <property type="match status" value="1"/>
</dbReference>
<feature type="transmembrane region" description="Helical" evidence="12">
    <location>
        <begin position="126"/>
        <end position="148"/>
    </location>
</feature>
<evidence type="ECO:0000256" key="9">
    <source>
        <dbReference type="ARBA" id="ARBA00023136"/>
    </source>
</evidence>
<evidence type="ECO:0000256" key="7">
    <source>
        <dbReference type="ARBA" id="ARBA00022692"/>
    </source>
</evidence>
<evidence type="ECO:0000259" key="13">
    <source>
        <dbReference type="PROSITE" id="PS50850"/>
    </source>
</evidence>
<feature type="transmembrane region" description="Helical" evidence="12">
    <location>
        <begin position="221"/>
        <end position="243"/>
    </location>
</feature>
<dbReference type="EC" id="3.2.1.1" evidence="4"/>
<keyword evidence="7 12" id="KW-0812">Transmembrane</keyword>
<dbReference type="SUPFAM" id="SSF49478">
    <property type="entry name" value="Cna protein B-type domain"/>
    <property type="match status" value="1"/>
</dbReference>
<sequence length="791" mass="80704">MSGITLAQEEPATAPPPDREPPEPAPLPLGPRRARLVLLGLLLTLLLAALEPLAVATALPRIAGELDGMDRMSWAIAAPLLATAVGLPVHGRLGDRYGYRTVFRFALAVFIAGSALAGWSRTMDQLVVFRALQGLGAGGLLTGVQMIAADIAPAGRRGRFLGAIGAVFGLASLAGPLLGGLLTDHLSWRWCFLLNIPFGLITLAAVALVPKPPKNRPKARPDVLGALLLTAASASLVLLAGWGGTAYAWNSPVVLGLAASALAATALFLLTEHRAADPLIPLRLFRDPVVTVTWAVGCTTGVALFAACGYLPLHLQMAGGMSATASGLFMLPMTAGIVGASVLAGELVSRTGHYRTYPVLGTAVAAVGMWLLARLEADTPPLYFAIGTAVLGAGIGTVMPVLVLAVQNAVRPADAGIATGAGDWARHLGGSVGVALFGALLAGRLADRLPPRAGDGWPDPAALGPEAVHALPAVLRDEYTGAYAEAVPGVFGQLVPVLVLGLLLAFVLLTFLKGRPLVSDSVPESPPVPPTRSPHTGEPTVRGTVRRHDGMAVARAALTLLDVTGQQTGRGTGGEDGRYALTAPGPGAYVLIAAADGHQPQAVTVTVGKGPVDVDMVLGGTGRLIGRVATADGNPLPDAAVTVTDVQGQIVATTRSGPEGGYAVTDLPAGEYTLTAAAHTFRPAALPVTVRPAREIHQNIELAGGEVLRGTVRAGAGRPVDAARVTLLDTAGNVVGTLVTGPDGTYCFADLAAGEYTLVACGYPPAATVLEVAGGSGAERDMHLGHDDEEG</sequence>
<keyword evidence="6" id="KW-1003">Cell membrane</keyword>
<evidence type="ECO:0000256" key="12">
    <source>
        <dbReference type="SAM" id="Phobius"/>
    </source>
</evidence>
<feature type="region of interest" description="Disordered" evidence="11">
    <location>
        <begin position="519"/>
        <end position="543"/>
    </location>
</feature>
<dbReference type="GO" id="GO:0005975">
    <property type="term" value="P:carbohydrate metabolic process"/>
    <property type="evidence" value="ECO:0007669"/>
    <property type="project" value="UniProtKB-ARBA"/>
</dbReference>
<comment type="caution">
    <text evidence="14">The sequence shown here is derived from an EMBL/GenBank/DDBJ whole genome shotgun (WGS) entry which is preliminary data.</text>
</comment>
<comment type="similarity">
    <text evidence="3">Belongs to the major facilitator superfamily. TCR/Tet family.</text>
</comment>
<reference evidence="14" key="1">
    <citation type="journal article" date="2014" name="Int. J. Syst. Evol. Microbiol.">
        <title>Complete genome sequence of Corynebacterium casei LMG S-19264T (=DSM 44701T), isolated from a smear-ripened cheese.</title>
        <authorList>
            <consortium name="US DOE Joint Genome Institute (JGI-PGF)"/>
            <person name="Walter F."/>
            <person name="Albersmeier A."/>
            <person name="Kalinowski J."/>
            <person name="Ruckert C."/>
        </authorList>
    </citation>
    <scope>NUCLEOTIDE SEQUENCE</scope>
    <source>
        <strain evidence="14">JCM 4815</strain>
    </source>
</reference>
<feature type="domain" description="Major facilitator superfamily (MFS) profile" evidence="13">
    <location>
        <begin position="37"/>
        <end position="513"/>
    </location>
</feature>
<dbReference type="SUPFAM" id="SSF49452">
    <property type="entry name" value="Starch-binding domain-like"/>
    <property type="match status" value="1"/>
</dbReference>
<dbReference type="GO" id="GO:0030246">
    <property type="term" value="F:carbohydrate binding"/>
    <property type="evidence" value="ECO:0007669"/>
    <property type="project" value="InterPro"/>
</dbReference>
<feature type="region of interest" description="Disordered" evidence="11">
    <location>
        <begin position="1"/>
        <end position="27"/>
    </location>
</feature>
<dbReference type="Gene3D" id="1.20.1250.20">
    <property type="entry name" value="MFS general substrate transporter like domains"/>
    <property type="match status" value="2"/>
</dbReference>
<evidence type="ECO:0000256" key="4">
    <source>
        <dbReference type="ARBA" id="ARBA00012595"/>
    </source>
</evidence>
<dbReference type="PROSITE" id="PS50850">
    <property type="entry name" value="MFS"/>
    <property type="match status" value="1"/>
</dbReference>